<dbReference type="InterPro" id="IPR011234">
    <property type="entry name" value="Fumarylacetoacetase-like_C"/>
</dbReference>
<feature type="domain" description="Fumarylacetoacetase-like C-terminal" evidence="3">
    <location>
        <begin position="1"/>
        <end position="62"/>
    </location>
</feature>
<evidence type="ECO:0000259" key="3">
    <source>
        <dbReference type="Pfam" id="PF01557"/>
    </source>
</evidence>
<dbReference type="InterPro" id="IPR036663">
    <property type="entry name" value="Fumarylacetoacetase_C_sf"/>
</dbReference>
<keyword evidence="5" id="KW-1185">Reference proteome</keyword>
<sequence length="65" mass="7048">MILNVKQIIIYISIDTTILAGTVIMSGTPSGVGLFCQPQTFMTAGDEVEVEIDTIGVLRNKMVFN</sequence>
<organism evidence="4 5">
    <name type="scientific">Aspergillus pseudocaelatus</name>
    <dbReference type="NCBI Taxonomy" id="1825620"/>
    <lineage>
        <taxon>Eukaryota</taxon>
        <taxon>Fungi</taxon>
        <taxon>Dikarya</taxon>
        <taxon>Ascomycota</taxon>
        <taxon>Pezizomycotina</taxon>
        <taxon>Eurotiomycetes</taxon>
        <taxon>Eurotiomycetidae</taxon>
        <taxon>Eurotiales</taxon>
        <taxon>Aspergillaceae</taxon>
        <taxon>Aspergillus</taxon>
        <taxon>Aspergillus subgen. Circumdati</taxon>
    </lineage>
</organism>
<protein>
    <recommendedName>
        <fullName evidence="3">Fumarylacetoacetase-like C-terminal domain-containing protein</fullName>
    </recommendedName>
</protein>
<dbReference type="Gene3D" id="3.90.850.10">
    <property type="entry name" value="Fumarylacetoacetase-like, C-terminal domain"/>
    <property type="match status" value="1"/>
</dbReference>
<reference evidence="4 5" key="1">
    <citation type="submission" date="2019-04" db="EMBL/GenBank/DDBJ databases">
        <authorList>
            <consortium name="DOE Joint Genome Institute"/>
            <person name="Mondo S."/>
            <person name="Kjaerbolling I."/>
            <person name="Vesth T."/>
            <person name="Frisvad J.C."/>
            <person name="Nybo J.L."/>
            <person name="Theobald S."/>
            <person name="Kildgaard S."/>
            <person name="Isbrandt T."/>
            <person name="Kuo A."/>
            <person name="Sato A."/>
            <person name="Lyhne E.K."/>
            <person name="Kogle M.E."/>
            <person name="Wiebenga A."/>
            <person name="Kun R.S."/>
            <person name="Lubbers R.J."/>
            <person name="Makela M.R."/>
            <person name="Barry K."/>
            <person name="Chovatia M."/>
            <person name="Clum A."/>
            <person name="Daum C."/>
            <person name="Haridas S."/>
            <person name="He G."/>
            <person name="LaButti K."/>
            <person name="Lipzen A."/>
            <person name="Riley R."/>
            <person name="Salamov A."/>
            <person name="Simmons B.A."/>
            <person name="Magnuson J.K."/>
            <person name="Henrissat B."/>
            <person name="Mortensen U.H."/>
            <person name="Larsen T.O."/>
            <person name="Devries R.P."/>
            <person name="Grigoriev I.V."/>
            <person name="Machida M."/>
            <person name="Baker S.E."/>
            <person name="Andersen M.R."/>
            <person name="Cantor M.N."/>
            <person name="Hua S.X."/>
        </authorList>
    </citation>
    <scope>NUCLEOTIDE SEQUENCE [LARGE SCALE GENOMIC DNA]</scope>
    <source>
        <strain evidence="4 5">CBS 117616</strain>
    </source>
</reference>
<dbReference type="SUPFAM" id="SSF56529">
    <property type="entry name" value="FAH"/>
    <property type="match status" value="1"/>
</dbReference>
<evidence type="ECO:0000256" key="1">
    <source>
        <dbReference type="ARBA" id="ARBA00010211"/>
    </source>
</evidence>
<dbReference type="EMBL" id="ML735752">
    <property type="protein sequence ID" value="KAE8416389.1"/>
    <property type="molecule type" value="Genomic_DNA"/>
</dbReference>
<evidence type="ECO:0000313" key="5">
    <source>
        <dbReference type="Proteomes" id="UP000325395"/>
    </source>
</evidence>
<evidence type="ECO:0000256" key="2">
    <source>
        <dbReference type="ARBA" id="ARBA00022723"/>
    </source>
</evidence>
<proteinExistence type="inferred from homology"/>
<dbReference type="Pfam" id="PF01557">
    <property type="entry name" value="FAA_hydrolase"/>
    <property type="match status" value="1"/>
</dbReference>
<dbReference type="PANTHER" id="PTHR11820">
    <property type="entry name" value="ACYLPYRUVASE"/>
    <property type="match status" value="1"/>
</dbReference>
<accession>A0ABQ6WGW6</accession>
<comment type="similarity">
    <text evidence="1">Belongs to the FAH family.</text>
</comment>
<dbReference type="Proteomes" id="UP000325395">
    <property type="component" value="Unassembled WGS sequence"/>
</dbReference>
<evidence type="ECO:0000313" key="4">
    <source>
        <dbReference type="EMBL" id="KAE8416389.1"/>
    </source>
</evidence>
<name>A0ABQ6WGW6_9EURO</name>
<keyword evidence="2" id="KW-0479">Metal-binding</keyword>
<gene>
    <name evidence="4" type="ORF">BDV36DRAFT_260193</name>
</gene>